<dbReference type="GO" id="GO:0003998">
    <property type="term" value="F:acylphosphatase activity"/>
    <property type="evidence" value="ECO:0007669"/>
    <property type="project" value="InterPro"/>
</dbReference>
<dbReference type="InterPro" id="IPR017968">
    <property type="entry name" value="Acylphosphatase_CS"/>
</dbReference>
<dbReference type="InterPro" id="IPR020456">
    <property type="entry name" value="Acylphosphatase"/>
</dbReference>
<dbReference type="Pfam" id="PF00708">
    <property type="entry name" value="Acylphosphatase"/>
    <property type="match status" value="1"/>
</dbReference>
<dbReference type="PROSITE" id="PS51160">
    <property type="entry name" value="ACYLPHOSPHATASE_3"/>
    <property type="match status" value="1"/>
</dbReference>
<organism evidence="3">
    <name type="scientific">marine metagenome</name>
    <dbReference type="NCBI Taxonomy" id="408172"/>
    <lineage>
        <taxon>unclassified sequences</taxon>
        <taxon>metagenomes</taxon>
        <taxon>ecological metagenomes</taxon>
    </lineage>
</organism>
<feature type="domain" description="Acylphosphatase-like" evidence="2">
    <location>
        <begin position="4"/>
        <end position="91"/>
    </location>
</feature>
<feature type="region of interest" description="Disordered" evidence="1">
    <location>
        <begin position="68"/>
        <end position="97"/>
    </location>
</feature>
<dbReference type="PANTHER" id="PTHR47268:SF4">
    <property type="entry name" value="ACYLPHOSPHATASE"/>
    <property type="match status" value="1"/>
</dbReference>
<accession>A0A381WUI0</accession>
<dbReference type="EMBL" id="UINC01012921">
    <property type="protein sequence ID" value="SVA56154.1"/>
    <property type="molecule type" value="Genomic_DNA"/>
</dbReference>
<protein>
    <recommendedName>
        <fullName evidence="2">Acylphosphatase-like domain-containing protein</fullName>
    </recommendedName>
</protein>
<evidence type="ECO:0000313" key="3">
    <source>
        <dbReference type="EMBL" id="SVA56154.1"/>
    </source>
</evidence>
<dbReference type="AlphaFoldDB" id="A0A381WUI0"/>
<dbReference type="PANTHER" id="PTHR47268">
    <property type="entry name" value="ACYLPHOSPHATASE"/>
    <property type="match status" value="1"/>
</dbReference>
<dbReference type="InterPro" id="IPR036046">
    <property type="entry name" value="Acylphosphatase-like_dom_sf"/>
</dbReference>
<reference evidence="3" key="1">
    <citation type="submission" date="2018-05" db="EMBL/GenBank/DDBJ databases">
        <authorList>
            <person name="Lanie J.A."/>
            <person name="Ng W.-L."/>
            <person name="Kazmierczak K.M."/>
            <person name="Andrzejewski T.M."/>
            <person name="Davidsen T.M."/>
            <person name="Wayne K.J."/>
            <person name="Tettelin H."/>
            <person name="Glass J.I."/>
            <person name="Rusch D."/>
            <person name="Podicherti R."/>
            <person name="Tsui H.-C.T."/>
            <person name="Winkler M.E."/>
        </authorList>
    </citation>
    <scope>NUCLEOTIDE SEQUENCE</scope>
</reference>
<name>A0A381WUI0_9ZZZZ</name>
<proteinExistence type="predicted"/>
<sequence>MLKARRYHICGQVQDVGFRIFAQETALREGLQGFVANGPDGSVEAEVEGEDASIERFERAIRVGPPGANVESVKVDERPPTGRADGFSITPGNTWKL</sequence>
<evidence type="ECO:0000256" key="1">
    <source>
        <dbReference type="SAM" id="MobiDB-lite"/>
    </source>
</evidence>
<dbReference type="SUPFAM" id="SSF54975">
    <property type="entry name" value="Acylphosphatase/BLUF domain-like"/>
    <property type="match status" value="1"/>
</dbReference>
<dbReference type="Gene3D" id="3.30.70.100">
    <property type="match status" value="1"/>
</dbReference>
<dbReference type="PROSITE" id="PS00151">
    <property type="entry name" value="ACYLPHOSPHATASE_2"/>
    <property type="match status" value="1"/>
</dbReference>
<evidence type="ECO:0000259" key="2">
    <source>
        <dbReference type="PROSITE" id="PS51160"/>
    </source>
</evidence>
<dbReference type="InterPro" id="IPR001792">
    <property type="entry name" value="Acylphosphatase-like_dom"/>
</dbReference>
<gene>
    <name evidence="3" type="ORF">METZ01_LOCUS109008</name>
</gene>